<evidence type="ECO:0000259" key="4">
    <source>
        <dbReference type="Pfam" id="PF01732"/>
    </source>
</evidence>
<keyword evidence="1" id="KW-0175">Coiled coil</keyword>
<dbReference type="RefSeq" id="WP_129687862.1">
    <property type="nucleotide sequence ID" value="NZ_LR214970.1"/>
</dbReference>
<dbReference type="AlphaFoldDB" id="A0A449AA09"/>
<dbReference type="EMBL" id="LR214970">
    <property type="protein sequence ID" value="VEU61044.1"/>
    <property type="molecule type" value="Genomic_DNA"/>
</dbReference>
<evidence type="ECO:0000256" key="3">
    <source>
        <dbReference type="SAM" id="SignalP"/>
    </source>
</evidence>
<gene>
    <name evidence="5" type="ORF">NCTC10122_00632</name>
</gene>
<reference evidence="5 6" key="1">
    <citation type="submission" date="2019-01" db="EMBL/GenBank/DDBJ databases">
        <authorList>
            <consortium name="Pathogen Informatics"/>
        </authorList>
    </citation>
    <scope>NUCLEOTIDE SEQUENCE [LARGE SCALE GENOMIC DNA]</scope>
    <source>
        <strain evidence="5 6">NCTC10122</strain>
    </source>
</reference>
<dbReference type="PROSITE" id="PS51257">
    <property type="entry name" value="PROKAR_LIPOPROTEIN"/>
    <property type="match status" value="1"/>
</dbReference>
<dbReference type="Proteomes" id="UP000290942">
    <property type="component" value="Chromosome"/>
</dbReference>
<dbReference type="NCBIfam" id="NF045841">
    <property type="entry name" value="Ig_SerProt_MIP"/>
    <property type="match status" value="1"/>
</dbReference>
<sequence>MKKRKLTLFLTSSLTALSTLFFAAACASKSDPGRKEINKNNNPSGGNKGDGSNDKQLNEFKSKSFEQAFNLKIIDELTKKPKDKSDVTADTIKNKYREIVQIQVKPEFAKIFEANVENVYGENDRNATGKIKFIISITNKTNNKAIYKTYEVGGFKTTEMGILDNGQLPSRTEKQITSSDLDKYINLNQQQRYDQDNKAYDELVKRSWENKSINEIRPDLNYSQSAANKFNELAKKVNIPTYESAAYKGYTLPKLKENGEFDGLTLYPWDKYAATPNFMSDIDYLGGRDRYKSTGLARMLPNEMYKKIALETFSVEFNWKDEFTKEIGEIDADIKNINEWKASKNKPKFDEYIQQFVDKKLEEIKELNAEKERMVHRAHNLDKQATGEKYDRQIAEVQKKIDELKALDYDKALEILNKEKNNYEIERKKPWNERKKSRRSFGTMWIMDYVLPENGKYPTKWYFGTNSHVAKLMKEPSLNAMSLTFINNKNVGIMSKFRITGMDNNFTRFSWAGEQMKESVDTVFDAIDYLKTSPTQYLSAGDKAKFNGVEEMIDFAVIEVDFEKLVKYNSGSWSNSQTPAFPTNAEELAKLVTNDYYHRDDKDKVKFLAKSYLNNYQAIDLKLKGSQPENIDQLFAVGYPSSKDDYFLKKYTDDDQISQKELWQSLWVNSDYRFYEADPVQEGGKPPFPESRLKNGNSLSYQIGLRSFTDKPGINDAFIVAPIRGRELYETYKDDESSNNKKTLAKYFNTGLQYMLRHYTPIGGSSGSSVRNQKNEVIGVHSTIFQRAGVDFVAALRSEGYNYQGAFGAYNLPQYDLIYGGGKDQKNSYLDSLIKKYKDKDIKTWLFKNGASKDNVPVEFKFNNSGSNRS</sequence>
<proteinExistence type="predicted"/>
<keyword evidence="5" id="KW-0449">Lipoprotein</keyword>
<dbReference type="InterPro" id="IPR022382">
    <property type="entry name" value="Mycoplasma_peptidase_DUF31"/>
</dbReference>
<dbReference type="NCBIfam" id="NF045842">
    <property type="entry name" value="MIP_near_MIB"/>
    <property type="match status" value="1"/>
</dbReference>
<evidence type="ECO:0000256" key="1">
    <source>
        <dbReference type="SAM" id="Coils"/>
    </source>
</evidence>
<evidence type="ECO:0000313" key="6">
    <source>
        <dbReference type="Proteomes" id="UP000290942"/>
    </source>
</evidence>
<evidence type="ECO:0000256" key="2">
    <source>
        <dbReference type="SAM" id="MobiDB-lite"/>
    </source>
</evidence>
<feature type="signal peptide" evidence="3">
    <location>
        <begin position="1"/>
        <end position="23"/>
    </location>
</feature>
<name>A0A449AA09_9BACT</name>
<dbReference type="Pfam" id="PF01732">
    <property type="entry name" value="Mycop_pep_DUF31"/>
    <property type="match status" value="1"/>
</dbReference>
<protein>
    <submittedName>
        <fullName evidence="5">Membrane-associated lipoprotein</fullName>
    </submittedName>
</protein>
<feature type="region of interest" description="Disordered" evidence="2">
    <location>
        <begin position="31"/>
        <end position="57"/>
    </location>
</feature>
<feature type="domain" description="DUF31" evidence="4">
    <location>
        <begin position="302"/>
        <end position="782"/>
    </location>
</feature>
<evidence type="ECO:0000313" key="5">
    <source>
        <dbReference type="EMBL" id="VEU61044.1"/>
    </source>
</evidence>
<organism evidence="5 6">
    <name type="scientific">Mycoplasmopsis bovigenitalium</name>
    <dbReference type="NCBI Taxonomy" id="2112"/>
    <lineage>
        <taxon>Bacteria</taxon>
        <taxon>Bacillati</taxon>
        <taxon>Mycoplasmatota</taxon>
        <taxon>Mycoplasmoidales</taxon>
        <taxon>Metamycoplasmataceae</taxon>
        <taxon>Mycoplasmopsis</taxon>
    </lineage>
</organism>
<dbReference type="Gene3D" id="3.10.450.270">
    <property type="match status" value="1"/>
</dbReference>
<feature type="coiled-coil region" evidence="1">
    <location>
        <begin position="357"/>
        <end position="426"/>
    </location>
</feature>
<accession>A0A449AA09</accession>
<keyword evidence="3" id="KW-0732">Signal</keyword>
<feature type="chain" id="PRO_5019314974" evidence="3">
    <location>
        <begin position="24"/>
        <end position="870"/>
    </location>
</feature>